<keyword evidence="5" id="KW-1185">Reference proteome</keyword>
<dbReference type="InterPro" id="IPR000719">
    <property type="entry name" value="Prot_kinase_dom"/>
</dbReference>
<dbReference type="EMBL" id="BTSY01000004">
    <property type="protein sequence ID" value="GMT21863.1"/>
    <property type="molecule type" value="Genomic_DNA"/>
</dbReference>
<dbReference type="Gene3D" id="3.30.200.20">
    <property type="entry name" value="Phosphorylase Kinase, domain 1"/>
    <property type="match status" value="1"/>
</dbReference>
<comment type="caution">
    <text evidence="4">The sequence shown here is derived from an EMBL/GenBank/DDBJ whole genome shotgun (WGS) entry which is preliminary data.</text>
</comment>
<evidence type="ECO:0000256" key="1">
    <source>
        <dbReference type="ARBA" id="ARBA00022741"/>
    </source>
</evidence>
<dbReference type="PANTHER" id="PTHR24055">
    <property type="entry name" value="MITOGEN-ACTIVATED PROTEIN KINASE"/>
    <property type="match status" value="1"/>
</dbReference>
<dbReference type="GO" id="GO:0004672">
    <property type="term" value="F:protein kinase activity"/>
    <property type="evidence" value="ECO:0007669"/>
    <property type="project" value="InterPro"/>
</dbReference>
<name>A0AAV5VU11_9BILA</name>
<dbReference type="SUPFAM" id="SSF56112">
    <property type="entry name" value="Protein kinase-like (PK-like)"/>
    <property type="match status" value="1"/>
</dbReference>
<protein>
    <recommendedName>
        <fullName evidence="3">Protein kinase domain-containing protein</fullName>
    </recommendedName>
</protein>
<dbReference type="InterPro" id="IPR011009">
    <property type="entry name" value="Kinase-like_dom_sf"/>
</dbReference>
<evidence type="ECO:0000313" key="4">
    <source>
        <dbReference type="EMBL" id="GMT21863.1"/>
    </source>
</evidence>
<keyword evidence="1" id="KW-0547">Nucleotide-binding</keyword>
<evidence type="ECO:0000259" key="3">
    <source>
        <dbReference type="PROSITE" id="PS50011"/>
    </source>
</evidence>
<reference evidence="4" key="1">
    <citation type="submission" date="2023-10" db="EMBL/GenBank/DDBJ databases">
        <title>Genome assembly of Pristionchus species.</title>
        <authorList>
            <person name="Yoshida K."/>
            <person name="Sommer R.J."/>
        </authorList>
    </citation>
    <scope>NUCLEOTIDE SEQUENCE</scope>
    <source>
        <strain evidence="4">RS5133</strain>
    </source>
</reference>
<accession>A0AAV5VU11</accession>
<dbReference type="PROSITE" id="PS50011">
    <property type="entry name" value="PROTEIN_KINASE_DOM"/>
    <property type="match status" value="1"/>
</dbReference>
<dbReference type="Gene3D" id="1.10.510.10">
    <property type="entry name" value="Transferase(Phosphotransferase) domain 1"/>
    <property type="match status" value="1"/>
</dbReference>
<dbReference type="InterPro" id="IPR050117">
    <property type="entry name" value="MAPK"/>
</dbReference>
<dbReference type="AlphaFoldDB" id="A0AAV5VU11"/>
<evidence type="ECO:0000313" key="5">
    <source>
        <dbReference type="Proteomes" id="UP001432322"/>
    </source>
</evidence>
<feature type="domain" description="Protein kinase" evidence="3">
    <location>
        <begin position="39"/>
        <end position="351"/>
    </location>
</feature>
<evidence type="ECO:0000256" key="2">
    <source>
        <dbReference type="ARBA" id="ARBA00022840"/>
    </source>
</evidence>
<proteinExistence type="predicted"/>
<organism evidence="4 5">
    <name type="scientific">Pristionchus fissidentatus</name>
    <dbReference type="NCBI Taxonomy" id="1538716"/>
    <lineage>
        <taxon>Eukaryota</taxon>
        <taxon>Metazoa</taxon>
        <taxon>Ecdysozoa</taxon>
        <taxon>Nematoda</taxon>
        <taxon>Chromadorea</taxon>
        <taxon>Rhabditida</taxon>
        <taxon>Rhabditina</taxon>
        <taxon>Diplogasteromorpha</taxon>
        <taxon>Diplogasteroidea</taxon>
        <taxon>Neodiplogasteridae</taxon>
        <taxon>Pristionchus</taxon>
    </lineage>
</organism>
<dbReference type="GO" id="GO:0005524">
    <property type="term" value="F:ATP binding"/>
    <property type="evidence" value="ECO:0007669"/>
    <property type="project" value="UniProtKB-KW"/>
</dbReference>
<dbReference type="Proteomes" id="UP001432322">
    <property type="component" value="Unassembled WGS sequence"/>
</dbReference>
<dbReference type="SMART" id="SM00220">
    <property type="entry name" value="S_TKc"/>
    <property type="match status" value="1"/>
</dbReference>
<feature type="non-terminal residue" evidence="4">
    <location>
        <position position="1"/>
    </location>
</feature>
<gene>
    <name evidence="4" type="ORF">PFISCL1PPCAC_13160</name>
</gene>
<dbReference type="Pfam" id="PF00069">
    <property type="entry name" value="Pkinase"/>
    <property type="match status" value="1"/>
</dbReference>
<sequence>QSRIVCERLRAMSRAGEFTQIGAESYPDFFVPNSVNARLPTSVYRGCGGYGAVMILNSTDPSDPGIAVKKFISPFEYVKKAQRCFRELQLLRELSHDNIARLKFTYSPDNSAAQLESVYLATEFAGYDLRVFLDAESAKNKQIFTLIHFKRMLSELLRALKYLNSARVIHRDLKPDNLAIDSRYNYKLTLLDFGIARVLDDKMTNGPGNGYYRAIETTAFGEASHSDHLAYNEKADIWSIGAILYEMLTGEILFKDQYPLHKSIEICGRLPECVLSQITHKKSREHLRLKSENVKRIDFIKRLTEERQGRSWLQQEIVKNSKNLEEFFKRTLEYDYTKRLTVDEALAHEFLAEVRDVSKESIATHSIVDVGDATLDEWKELIWGAIQANPVTFDHVLIR</sequence>
<keyword evidence="2" id="KW-0067">ATP-binding</keyword>